<organism evidence="2 3">
    <name type="scientific">Leptomonas pyrrhocoris</name>
    <name type="common">Firebug parasite</name>
    <dbReference type="NCBI Taxonomy" id="157538"/>
    <lineage>
        <taxon>Eukaryota</taxon>
        <taxon>Discoba</taxon>
        <taxon>Euglenozoa</taxon>
        <taxon>Kinetoplastea</taxon>
        <taxon>Metakinetoplastina</taxon>
        <taxon>Trypanosomatida</taxon>
        <taxon>Trypanosomatidae</taxon>
        <taxon>Leishmaniinae</taxon>
        <taxon>Leptomonas</taxon>
    </lineage>
</organism>
<name>A0A0M9G7N7_LEPPY</name>
<dbReference type="Proteomes" id="UP000037923">
    <property type="component" value="Unassembled WGS sequence"/>
</dbReference>
<proteinExistence type="predicted"/>
<dbReference type="RefSeq" id="XP_015662519.1">
    <property type="nucleotide sequence ID" value="XM_015799041.1"/>
</dbReference>
<evidence type="ECO:0000256" key="1">
    <source>
        <dbReference type="SAM" id="MobiDB-lite"/>
    </source>
</evidence>
<protein>
    <submittedName>
        <fullName evidence="2">Uncharacterized protein</fullName>
    </submittedName>
</protein>
<sequence>MRCRPSSPYPDESYSSSCEESTTSDAAPHDSSSTVWCAASNDSRAALAAQLLSQLGASEQKAYSTFCEATTAMLQLRMVLMHVKEVTLVVSLDQAHEAEDE</sequence>
<dbReference type="RefSeq" id="XP_015662518.1">
    <property type="nucleotide sequence ID" value="XM_015799040.1"/>
</dbReference>
<dbReference type="GeneID" id="26902483"/>
<evidence type="ECO:0000313" key="2">
    <source>
        <dbReference type="EMBL" id="KPA84079.1"/>
    </source>
</evidence>
<dbReference type="VEuPathDB" id="TriTrypDB:LpyrH10_03_3390"/>
<accession>A0A0M9G7N7</accession>
<keyword evidence="3" id="KW-1185">Reference proteome</keyword>
<feature type="compositionally biased region" description="Low complexity" evidence="1">
    <location>
        <begin position="1"/>
        <end position="25"/>
    </location>
</feature>
<feature type="region of interest" description="Disordered" evidence="1">
    <location>
        <begin position="1"/>
        <end position="33"/>
    </location>
</feature>
<evidence type="ECO:0000313" key="3">
    <source>
        <dbReference type="Proteomes" id="UP000037923"/>
    </source>
</evidence>
<comment type="caution">
    <text evidence="2">The sequence shown here is derived from an EMBL/GenBank/DDBJ whole genome shotgun (WGS) entry which is preliminary data.</text>
</comment>
<dbReference type="EMBL" id="LGTL01000003">
    <property type="protein sequence ID" value="KPA84079.1"/>
    <property type="molecule type" value="Genomic_DNA"/>
</dbReference>
<dbReference type="OMA" id="YCEATTA"/>
<reference evidence="2 3" key="1">
    <citation type="submission" date="2015-07" db="EMBL/GenBank/DDBJ databases">
        <title>High-quality genome of monoxenous trypanosomatid Leptomonas pyrrhocoris.</title>
        <authorList>
            <person name="Flegontov P."/>
            <person name="Butenko A."/>
            <person name="Firsov S."/>
            <person name="Vlcek C."/>
            <person name="Logacheva M.D."/>
            <person name="Field M."/>
            <person name="Filatov D."/>
            <person name="Flegontova O."/>
            <person name="Gerasimov E."/>
            <person name="Jackson A.P."/>
            <person name="Kelly S."/>
            <person name="Opperdoes F."/>
            <person name="O'Reilly A."/>
            <person name="Votypka J."/>
            <person name="Yurchenko V."/>
            <person name="Lukes J."/>
        </authorList>
    </citation>
    <scope>NUCLEOTIDE SEQUENCE [LARGE SCALE GENOMIC DNA]</scope>
    <source>
        <strain evidence="2">H10</strain>
    </source>
</reference>
<dbReference type="OrthoDB" id="10567082at2759"/>
<gene>
    <name evidence="2" type="ORF">ABB37_02188</name>
</gene>
<dbReference type="AlphaFoldDB" id="A0A0M9G7N7"/>
<dbReference type="EMBL" id="LGTL01000003">
    <property type="protein sequence ID" value="KPA84080.1"/>
    <property type="molecule type" value="Genomic_DNA"/>
</dbReference>